<evidence type="ECO:0000256" key="1">
    <source>
        <dbReference type="SAM" id="MobiDB-lite"/>
    </source>
</evidence>
<evidence type="ECO:0000313" key="3">
    <source>
        <dbReference type="Proteomes" id="UP000234323"/>
    </source>
</evidence>
<feature type="region of interest" description="Disordered" evidence="1">
    <location>
        <begin position="161"/>
        <end position="198"/>
    </location>
</feature>
<comment type="caution">
    <text evidence="2">The sequence shown here is derived from an EMBL/GenBank/DDBJ whole genome shotgun (WGS) entry which is preliminary data.</text>
</comment>
<keyword evidence="3" id="KW-1185">Reference proteome</keyword>
<name>A0A2I1GVC1_9GLOM</name>
<evidence type="ECO:0000313" key="2">
    <source>
        <dbReference type="EMBL" id="PKY50578.1"/>
    </source>
</evidence>
<protein>
    <submittedName>
        <fullName evidence="2">Uncharacterized protein</fullName>
    </submittedName>
</protein>
<proteinExistence type="predicted"/>
<dbReference type="Proteomes" id="UP000234323">
    <property type="component" value="Unassembled WGS sequence"/>
</dbReference>
<dbReference type="VEuPathDB" id="FungiDB:RhiirFUN_026702"/>
<dbReference type="VEuPathDB" id="FungiDB:RhiirA1_445541"/>
<organism evidence="2 3">
    <name type="scientific">Rhizophagus irregularis</name>
    <dbReference type="NCBI Taxonomy" id="588596"/>
    <lineage>
        <taxon>Eukaryota</taxon>
        <taxon>Fungi</taxon>
        <taxon>Fungi incertae sedis</taxon>
        <taxon>Mucoromycota</taxon>
        <taxon>Glomeromycotina</taxon>
        <taxon>Glomeromycetes</taxon>
        <taxon>Glomerales</taxon>
        <taxon>Glomeraceae</taxon>
        <taxon>Rhizophagus</taxon>
    </lineage>
</organism>
<feature type="region of interest" description="Disordered" evidence="1">
    <location>
        <begin position="388"/>
        <end position="429"/>
    </location>
</feature>
<dbReference type="EMBL" id="LLXI01000892">
    <property type="protein sequence ID" value="PKY50578.1"/>
    <property type="molecule type" value="Genomic_DNA"/>
</dbReference>
<reference evidence="2 3" key="1">
    <citation type="submission" date="2015-10" db="EMBL/GenBank/DDBJ databases">
        <title>Genome analyses suggest a sexual origin of heterokaryosis in a supposedly ancient asexual fungus.</title>
        <authorList>
            <person name="Ropars J."/>
            <person name="Sedzielewska K."/>
            <person name="Noel J."/>
            <person name="Charron P."/>
            <person name="Farinelli L."/>
            <person name="Marton T."/>
            <person name="Kruger M."/>
            <person name="Pelin A."/>
            <person name="Brachmann A."/>
            <person name="Corradi N."/>
        </authorList>
    </citation>
    <scope>NUCLEOTIDE SEQUENCE [LARGE SCALE GENOMIC DNA]</scope>
    <source>
        <strain evidence="2 3">A4</strain>
    </source>
</reference>
<feature type="compositionally biased region" description="Polar residues" evidence="1">
    <location>
        <begin position="161"/>
        <end position="171"/>
    </location>
</feature>
<feature type="compositionally biased region" description="Basic residues" evidence="1">
    <location>
        <begin position="388"/>
        <end position="404"/>
    </location>
</feature>
<sequence length="444" mass="50589">MGNNKKNKKTPVNISSHIPTQEFVEKFTAAFTDILRNILSSAQHYSNEEFTAKVTKKLVPGGDLVRPATHADTFPIGPLTAEVFYGIISGARLKARQQLDSLSLRYQNSLPALAKKLQPQHSAKGKQKDQSNQHVSTSTYVNPVIDESMNIDEIADPSIAASQPNQEGNLGSTQSTSSTTTPIGTSPPNVITQSEDKNKKSKITRLTLNNNVVHDLQQGQVRTIMIYDIPTAWSHDVILEKLKSWGKVLEISFKPQHKYQSIWTKMILRPTIDTEFVMRTWWQKLDDLDVRWYPGHWKLKDRKERERFQAKLVVPSDASDKILKNYWNGQSFEIFTQKTLKTKSYHTIIDKGQRQVIMYFESQKDLHAALAIQQIWKLTESHPLYKKRIKSDKDKKKNSKSLKGKKAEPKGSTSSNISRDKTKKHTKVNDDTRSLLKLILNLLS</sequence>
<feature type="compositionally biased region" description="Low complexity" evidence="1">
    <location>
        <begin position="172"/>
        <end position="188"/>
    </location>
</feature>
<accession>A0A2I1GVC1</accession>
<gene>
    <name evidence="2" type="ORF">RhiirA4_467131</name>
</gene>
<dbReference type="AlphaFoldDB" id="A0A2I1GVC1"/>
<feature type="region of interest" description="Disordered" evidence="1">
    <location>
        <begin position="117"/>
        <end position="136"/>
    </location>
</feature>
<dbReference type="VEuPathDB" id="FungiDB:FUN_009213"/>